<dbReference type="GO" id="GO:0004523">
    <property type="term" value="F:RNA-DNA hybrid ribonuclease activity"/>
    <property type="evidence" value="ECO:0007669"/>
    <property type="project" value="InterPro"/>
</dbReference>
<reference evidence="2" key="1">
    <citation type="submission" date="2020-10" db="EMBL/GenBank/DDBJ databases">
        <authorList>
            <person name="Han B."/>
            <person name="Lu T."/>
            <person name="Zhao Q."/>
            <person name="Huang X."/>
            <person name="Zhao Y."/>
        </authorList>
    </citation>
    <scope>NUCLEOTIDE SEQUENCE</scope>
</reference>
<sequence>MQVAARLGITRVCVETDATLVKVALMENSYRLSAVGGIITEMKHLMNSEFVSCKISVCKRDCNKVAQNLAAFGCTFPNGQMNTWDDVPQAIEVLVISDLAGSDDE</sequence>
<dbReference type="OrthoDB" id="696432at2759"/>
<dbReference type="PANTHER" id="PTHR47723:SF19">
    <property type="entry name" value="POLYNUCLEOTIDYL TRANSFERASE, RIBONUCLEASE H-LIKE SUPERFAMILY PROTEIN"/>
    <property type="match status" value="1"/>
</dbReference>
<evidence type="ECO:0000313" key="3">
    <source>
        <dbReference type="Proteomes" id="UP000604825"/>
    </source>
</evidence>
<dbReference type="InterPro" id="IPR002156">
    <property type="entry name" value="RNaseH_domain"/>
</dbReference>
<comment type="caution">
    <text evidence="2">The sequence shown here is derived from an EMBL/GenBank/DDBJ whole genome shotgun (WGS) entry which is preliminary data.</text>
</comment>
<dbReference type="PANTHER" id="PTHR47723">
    <property type="entry name" value="OS05G0353850 PROTEIN"/>
    <property type="match status" value="1"/>
</dbReference>
<dbReference type="CDD" id="cd06222">
    <property type="entry name" value="RNase_H_like"/>
    <property type="match status" value="1"/>
</dbReference>
<proteinExistence type="predicted"/>
<dbReference type="InterPro" id="IPR044730">
    <property type="entry name" value="RNase_H-like_dom_plant"/>
</dbReference>
<keyword evidence="3" id="KW-1185">Reference proteome</keyword>
<dbReference type="Pfam" id="PF13456">
    <property type="entry name" value="RVT_3"/>
    <property type="match status" value="1"/>
</dbReference>
<evidence type="ECO:0000259" key="1">
    <source>
        <dbReference type="Pfam" id="PF13456"/>
    </source>
</evidence>
<dbReference type="EMBL" id="CAJGYO010000007">
    <property type="protein sequence ID" value="CAD6246011.1"/>
    <property type="molecule type" value="Genomic_DNA"/>
</dbReference>
<accession>A0A811PN96</accession>
<dbReference type="AlphaFoldDB" id="A0A811PN96"/>
<evidence type="ECO:0000313" key="2">
    <source>
        <dbReference type="EMBL" id="CAD6246011.1"/>
    </source>
</evidence>
<dbReference type="GO" id="GO:0003676">
    <property type="term" value="F:nucleic acid binding"/>
    <property type="evidence" value="ECO:0007669"/>
    <property type="project" value="InterPro"/>
</dbReference>
<dbReference type="Proteomes" id="UP000604825">
    <property type="component" value="Unassembled WGS sequence"/>
</dbReference>
<feature type="domain" description="RNase H type-1" evidence="1">
    <location>
        <begin position="1"/>
        <end position="72"/>
    </location>
</feature>
<protein>
    <recommendedName>
        <fullName evidence="1">RNase H type-1 domain-containing protein</fullName>
    </recommendedName>
</protein>
<gene>
    <name evidence="2" type="ORF">NCGR_LOCUS30289</name>
</gene>
<dbReference type="InterPro" id="IPR053151">
    <property type="entry name" value="RNase_H-like"/>
</dbReference>
<name>A0A811PN96_9POAL</name>
<organism evidence="2 3">
    <name type="scientific">Miscanthus lutarioriparius</name>
    <dbReference type="NCBI Taxonomy" id="422564"/>
    <lineage>
        <taxon>Eukaryota</taxon>
        <taxon>Viridiplantae</taxon>
        <taxon>Streptophyta</taxon>
        <taxon>Embryophyta</taxon>
        <taxon>Tracheophyta</taxon>
        <taxon>Spermatophyta</taxon>
        <taxon>Magnoliopsida</taxon>
        <taxon>Liliopsida</taxon>
        <taxon>Poales</taxon>
        <taxon>Poaceae</taxon>
        <taxon>PACMAD clade</taxon>
        <taxon>Panicoideae</taxon>
        <taxon>Andropogonodae</taxon>
        <taxon>Andropogoneae</taxon>
        <taxon>Saccharinae</taxon>
        <taxon>Miscanthus</taxon>
    </lineage>
</organism>